<evidence type="ECO:0000313" key="1">
    <source>
        <dbReference type="EMBL" id="MFC4735340.1"/>
    </source>
</evidence>
<comment type="caution">
    <text evidence="1">The sequence shown here is derived from an EMBL/GenBank/DDBJ whole genome shotgun (WGS) entry which is preliminary data.</text>
</comment>
<keyword evidence="2" id="KW-1185">Reference proteome</keyword>
<protein>
    <submittedName>
        <fullName evidence="1">Uncharacterized protein</fullName>
    </submittedName>
</protein>
<sequence>MKGNKSRRKSRKKLLWRDLLKRKLEEVNKIPKKQPVSQSRPLAS</sequence>
<dbReference type="RefSeq" id="WP_377907967.1">
    <property type="nucleotide sequence ID" value="NZ_JBHSGK010000003.1"/>
</dbReference>
<accession>A0ABV9NRN4</accession>
<reference evidence="2" key="1">
    <citation type="journal article" date="2019" name="Int. J. Syst. Evol. Microbiol.">
        <title>The Global Catalogue of Microorganisms (GCM) 10K type strain sequencing project: providing services to taxonomists for standard genome sequencing and annotation.</title>
        <authorList>
            <consortium name="The Broad Institute Genomics Platform"/>
            <consortium name="The Broad Institute Genome Sequencing Center for Infectious Disease"/>
            <person name="Wu L."/>
            <person name="Ma J."/>
        </authorList>
    </citation>
    <scope>NUCLEOTIDE SEQUENCE [LARGE SCALE GENOMIC DNA]</scope>
    <source>
        <strain evidence="2">JCM 12165</strain>
    </source>
</reference>
<proteinExistence type="predicted"/>
<organism evidence="1 2">
    <name type="scientific">Bacillus daqingensis</name>
    <dbReference type="NCBI Taxonomy" id="872396"/>
    <lineage>
        <taxon>Bacteria</taxon>
        <taxon>Bacillati</taxon>
        <taxon>Bacillota</taxon>
        <taxon>Bacilli</taxon>
        <taxon>Bacillales</taxon>
        <taxon>Bacillaceae</taxon>
        <taxon>Bacillus</taxon>
    </lineage>
</organism>
<dbReference type="EMBL" id="JBHSGK010000003">
    <property type="protein sequence ID" value="MFC4735340.1"/>
    <property type="molecule type" value="Genomic_DNA"/>
</dbReference>
<evidence type="ECO:0000313" key="2">
    <source>
        <dbReference type="Proteomes" id="UP001595896"/>
    </source>
</evidence>
<dbReference type="Proteomes" id="UP001595896">
    <property type="component" value="Unassembled WGS sequence"/>
</dbReference>
<name>A0ABV9NRN4_9BACI</name>
<gene>
    <name evidence="1" type="ORF">ACFO4L_01965</name>
</gene>